<protein>
    <submittedName>
        <fullName evidence="2">DUF3179 domain-containing protein</fullName>
    </submittedName>
</protein>
<sequence length="402" mass="44080">MHRRQLLLGLAGVGTAAGALGYAAFTPRRDDEAPSPTSTPAETEPPAARGDPADYGRVADEALPIPVADMLNGLPKDAIRSITEPAFGPDWADLTITHFPGTEREFQTEPRLTDHDTVVGVVREGEARAYPLRVLAGHEVVNDEFHGPLLVTYCPVCASSIVAVREVRGEEATFGVSGLLWKLNLVMYDRETRSLWTQAEMVAINGELTGERLELVPSTLTKWGAWREEFPDTAVLLPPPLSKPLYYGQPGMNATGTYLQPATRAPGSPEAADFDRGQFTHVLGVEYGVAARAYPLPVVVEERVVNDVVGGVPVVVTVAPGTSLVAYERRVRGRTLTFEAWDDRHLRAGGSRWRRLTGLAVDGPFEGERLVRATDVPQLFWETWRDFNPDTTVYGDYTFSRD</sequence>
<dbReference type="AlphaFoldDB" id="A0A9E7R2H4"/>
<gene>
    <name evidence="2" type="ORF">N0B31_20605</name>
</gene>
<organism evidence="2 3">
    <name type="scientific">Salinirubellus salinus</name>
    <dbReference type="NCBI Taxonomy" id="1364945"/>
    <lineage>
        <taxon>Archaea</taxon>
        <taxon>Methanobacteriati</taxon>
        <taxon>Methanobacteriota</taxon>
        <taxon>Stenosarchaea group</taxon>
        <taxon>Halobacteria</taxon>
        <taxon>Halobacteriales</taxon>
        <taxon>Natronomonadaceae</taxon>
        <taxon>Salinirubellus</taxon>
    </lineage>
</organism>
<dbReference type="InterPro" id="IPR021516">
    <property type="entry name" value="DUF3179"/>
</dbReference>
<dbReference type="KEGG" id="ssai:N0B31_20605"/>
<name>A0A9E7R2H4_9EURY</name>
<evidence type="ECO:0000313" key="3">
    <source>
        <dbReference type="Proteomes" id="UP001057580"/>
    </source>
</evidence>
<dbReference type="Proteomes" id="UP001057580">
    <property type="component" value="Chromosome"/>
</dbReference>
<evidence type="ECO:0000313" key="2">
    <source>
        <dbReference type="EMBL" id="UWM54509.1"/>
    </source>
</evidence>
<feature type="region of interest" description="Disordered" evidence="1">
    <location>
        <begin position="26"/>
        <end position="55"/>
    </location>
</feature>
<feature type="compositionally biased region" description="Low complexity" evidence="1">
    <location>
        <begin position="34"/>
        <end position="48"/>
    </location>
</feature>
<dbReference type="EMBL" id="CP104003">
    <property type="protein sequence ID" value="UWM54509.1"/>
    <property type="molecule type" value="Genomic_DNA"/>
</dbReference>
<keyword evidence="3" id="KW-1185">Reference proteome</keyword>
<dbReference type="Pfam" id="PF11376">
    <property type="entry name" value="DUF3179"/>
    <property type="match status" value="2"/>
</dbReference>
<evidence type="ECO:0000256" key="1">
    <source>
        <dbReference type="SAM" id="MobiDB-lite"/>
    </source>
</evidence>
<reference evidence="2" key="1">
    <citation type="submission" date="2022-09" db="EMBL/GenBank/DDBJ databases">
        <title>Diverse halophilic archaea isolated from saline environments.</title>
        <authorList>
            <person name="Cui H.-L."/>
        </authorList>
    </citation>
    <scope>NUCLEOTIDE SEQUENCE</scope>
    <source>
        <strain evidence="2">ZS-35-S2</strain>
    </source>
</reference>
<proteinExistence type="predicted"/>
<dbReference type="RefSeq" id="WP_260593529.1">
    <property type="nucleotide sequence ID" value="NZ_CP104003.1"/>
</dbReference>
<accession>A0A9E7R2H4</accession>
<dbReference type="GeneID" id="74944877"/>